<evidence type="ECO:0000256" key="2">
    <source>
        <dbReference type="ARBA" id="ARBA00008420"/>
    </source>
</evidence>
<evidence type="ECO:0000313" key="9">
    <source>
        <dbReference type="Ensembl" id="ENSMZEP00005006073.1"/>
    </source>
</evidence>
<dbReference type="RefSeq" id="XP_004547327.1">
    <property type="nucleotide sequence ID" value="XM_004547270.1"/>
</dbReference>
<evidence type="ECO:0000256" key="5">
    <source>
        <dbReference type="ARBA" id="ARBA00022777"/>
    </source>
</evidence>
<dbReference type="GO" id="GO:0005524">
    <property type="term" value="F:ATP binding"/>
    <property type="evidence" value="ECO:0007669"/>
    <property type="project" value="UniProtKB-KW"/>
</dbReference>
<keyword evidence="10" id="KW-1185">Reference proteome</keyword>
<dbReference type="Ensembl" id="ENSMZET00005006356.1">
    <property type="protein sequence ID" value="ENSMZEP00005006073.1"/>
    <property type="gene ID" value="ENSMZEG00005004724.1"/>
</dbReference>
<evidence type="ECO:0000313" key="10">
    <source>
        <dbReference type="Proteomes" id="UP000265160"/>
    </source>
</evidence>
<comment type="catalytic activity">
    <reaction evidence="7 8">
        <text>D-gluconate + ATP = 6-phospho-D-gluconate + ADP + H(+)</text>
        <dbReference type="Rhea" id="RHEA:19433"/>
        <dbReference type="ChEBI" id="CHEBI:15378"/>
        <dbReference type="ChEBI" id="CHEBI:18391"/>
        <dbReference type="ChEBI" id="CHEBI:30616"/>
        <dbReference type="ChEBI" id="CHEBI:58759"/>
        <dbReference type="ChEBI" id="CHEBI:456216"/>
        <dbReference type="EC" id="2.7.1.12"/>
    </reaction>
</comment>
<evidence type="ECO:0000256" key="4">
    <source>
        <dbReference type="ARBA" id="ARBA00022741"/>
    </source>
</evidence>
<dbReference type="PANTHER" id="PTHR43442">
    <property type="entry name" value="GLUCONOKINASE-RELATED"/>
    <property type="match status" value="1"/>
</dbReference>
<keyword evidence="4 8" id="KW-0547">Nucleotide-binding</keyword>
<evidence type="ECO:0000256" key="3">
    <source>
        <dbReference type="ARBA" id="ARBA00022679"/>
    </source>
</evidence>
<keyword evidence="5 8" id="KW-0418">Kinase</keyword>
<dbReference type="RefSeq" id="XP_004547326.1">
    <property type="nucleotide sequence ID" value="XM_004547269.1"/>
</dbReference>
<evidence type="ECO:0000256" key="8">
    <source>
        <dbReference type="RuleBase" id="RU363066"/>
    </source>
</evidence>
<dbReference type="Gene3D" id="3.40.50.300">
    <property type="entry name" value="P-loop containing nucleotide triphosphate hydrolases"/>
    <property type="match status" value="1"/>
</dbReference>
<dbReference type="OrthoDB" id="275177at2759"/>
<dbReference type="InterPro" id="IPR006001">
    <property type="entry name" value="Therm_gnt_kin"/>
</dbReference>
<dbReference type="InterPro" id="IPR027417">
    <property type="entry name" value="P-loop_NTPase"/>
</dbReference>
<reference evidence="9 10" key="1">
    <citation type="journal article" date="2014" name="Nature">
        <title>The genomic substrate for adaptive radiation in African cichlid fish.</title>
        <authorList>
            <person name="Brawand D."/>
            <person name="Wagner C.E."/>
            <person name="Li Y.I."/>
            <person name="Malinsky M."/>
            <person name="Keller I."/>
            <person name="Fan S."/>
            <person name="Simakov O."/>
            <person name="Ng A.Y."/>
            <person name="Lim Z.W."/>
            <person name="Bezault E."/>
            <person name="Turner-Maier J."/>
            <person name="Johnson J."/>
            <person name="Alcazar R."/>
            <person name="Noh H.J."/>
            <person name="Russell P."/>
            <person name="Aken B."/>
            <person name="Alfoldi J."/>
            <person name="Amemiya C."/>
            <person name="Azzouzi N."/>
            <person name="Baroiller J.F."/>
            <person name="Barloy-Hubler F."/>
            <person name="Berlin A."/>
            <person name="Bloomquist R."/>
            <person name="Carleton K.L."/>
            <person name="Conte M.A."/>
            <person name="D'Cotta H."/>
            <person name="Eshel O."/>
            <person name="Gaffney L."/>
            <person name="Galibert F."/>
            <person name="Gante H.F."/>
            <person name="Gnerre S."/>
            <person name="Greuter L."/>
            <person name="Guyon R."/>
            <person name="Haddad N.S."/>
            <person name="Haerty W."/>
            <person name="Harris R.M."/>
            <person name="Hofmann H.A."/>
            <person name="Hourlier T."/>
            <person name="Hulata G."/>
            <person name="Jaffe D.B."/>
            <person name="Lara M."/>
            <person name="Lee A.P."/>
            <person name="MacCallum I."/>
            <person name="Mwaiko S."/>
            <person name="Nikaido M."/>
            <person name="Nishihara H."/>
            <person name="Ozouf-Costaz C."/>
            <person name="Penman D.J."/>
            <person name="Przybylski D."/>
            <person name="Rakotomanga M."/>
            <person name="Renn S.C.P."/>
            <person name="Ribeiro F.J."/>
            <person name="Ron M."/>
            <person name="Salzburger W."/>
            <person name="Sanchez-Pulido L."/>
            <person name="Santos M.E."/>
            <person name="Searle S."/>
            <person name="Sharpe T."/>
            <person name="Swofford R."/>
            <person name="Tan F.J."/>
            <person name="Williams L."/>
            <person name="Young S."/>
            <person name="Yin S."/>
            <person name="Okada N."/>
            <person name="Kocher T.D."/>
            <person name="Miska E.A."/>
            <person name="Lander E.S."/>
            <person name="Venkatesh B."/>
            <person name="Fernald R.D."/>
            <person name="Meyer A."/>
            <person name="Ponting C.P."/>
            <person name="Streelman J.T."/>
            <person name="Lindblad-Toh K."/>
            <person name="Seehausen O."/>
            <person name="Di Palma F."/>
        </authorList>
    </citation>
    <scope>NUCLEOTIDE SEQUENCE</scope>
</reference>
<dbReference type="RefSeq" id="XP_012773489.1">
    <property type="nucleotide sequence ID" value="XM_012918035.1"/>
</dbReference>
<dbReference type="GeneID" id="101487441"/>
<dbReference type="STRING" id="106582.ENSMZEP00005006073"/>
<name>A0A3P9B842_9CICH</name>
<dbReference type="FunFam" id="3.40.50.300:FF:000522">
    <property type="entry name" value="Gluconokinase"/>
    <property type="match status" value="1"/>
</dbReference>
<dbReference type="KEGG" id="mze:101487441"/>
<dbReference type="Proteomes" id="UP000265160">
    <property type="component" value="LG12"/>
</dbReference>
<dbReference type="GeneTree" id="ENSGT00390000003364"/>
<dbReference type="EC" id="2.7.1.12" evidence="8"/>
<comment type="pathway">
    <text evidence="1 8">Carbohydrate acid metabolism; D-gluconate degradation.</text>
</comment>
<proteinExistence type="inferred from homology"/>
<accession>A0A3P9B842</accession>
<dbReference type="NCBIfam" id="TIGR01313">
    <property type="entry name" value="therm_gnt_kin"/>
    <property type="match status" value="1"/>
</dbReference>
<evidence type="ECO:0000256" key="1">
    <source>
        <dbReference type="ARBA" id="ARBA00004875"/>
    </source>
</evidence>
<keyword evidence="6 8" id="KW-0067">ATP-binding</keyword>
<evidence type="ECO:0000256" key="6">
    <source>
        <dbReference type="ARBA" id="ARBA00022840"/>
    </source>
</evidence>
<organism evidence="9 10">
    <name type="scientific">Maylandia zebra</name>
    <name type="common">zebra mbuna</name>
    <dbReference type="NCBI Taxonomy" id="106582"/>
    <lineage>
        <taxon>Eukaryota</taxon>
        <taxon>Metazoa</taxon>
        <taxon>Chordata</taxon>
        <taxon>Craniata</taxon>
        <taxon>Vertebrata</taxon>
        <taxon>Euteleostomi</taxon>
        <taxon>Actinopterygii</taxon>
        <taxon>Neopterygii</taxon>
        <taxon>Teleostei</taxon>
        <taxon>Neoteleostei</taxon>
        <taxon>Acanthomorphata</taxon>
        <taxon>Ovalentaria</taxon>
        <taxon>Cichlomorphae</taxon>
        <taxon>Cichliformes</taxon>
        <taxon>Cichlidae</taxon>
        <taxon>African cichlids</taxon>
        <taxon>Pseudocrenilabrinae</taxon>
        <taxon>Haplochromini</taxon>
        <taxon>Maylandia</taxon>
        <taxon>Maylandia zebra complex</taxon>
    </lineage>
</organism>
<dbReference type="CDD" id="cd02021">
    <property type="entry name" value="GntK"/>
    <property type="match status" value="1"/>
</dbReference>
<dbReference type="AlphaFoldDB" id="A0A3P9B842"/>
<dbReference type="SUPFAM" id="SSF52540">
    <property type="entry name" value="P-loop containing nucleoside triphosphate hydrolases"/>
    <property type="match status" value="1"/>
</dbReference>
<comment type="similarity">
    <text evidence="2 8">Belongs to the gluconokinase GntK/GntV family.</text>
</comment>
<reference evidence="9" key="2">
    <citation type="submission" date="2025-08" db="UniProtKB">
        <authorList>
            <consortium name="Ensembl"/>
        </authorList>
    </citation>
    <scope>IDENTIFICATION</scope>
</reference>
<evidence type="ECO:0000256" key="7">
    <source>
        <dbReference type="ARBA" id="ARBA00048090"/>
    </source>
</evidence>
<protein>
    <recommendedName>
        <fullName evidence="8">Gluconokinase</fullName>
        <ecNumber evidence="8">2.7.1.12</ecNumber>
    </recommendedName>
</protein>
<dbReference type="RefSeq" id="XP_004547328.1">
    <property type="nucleotide sequence ID" value="XM_004547271.1"/>
</dbReference>
<keyword evidence="3 8" id="KW-0808">Transferase</keyword>
<dbReference type="UniPathway" id="UPA00792"/>
<dbReference type="GO" id="GO:0005737">
    <property type="term" value="C:cytoplasm"/>
    <property type="evidence" value="ECO:0007669"/>
    <property type="project" value="TreeGrafter"/>
</dbReference>
<sequence length="189" mass="21687">MIYIIMGVSGCGKSTFGIFLSEKLGWPLYEGDDFHPRENIEKMSRGEALTDQDRLPWLLKLHEVIQRERSSGSDALLVCSALKHQYRRILLHGSKALTSPSETDQEIFPPASPDVFFLFLRGDYEFIYQRMVARRGHYMKADMLRSQFDTLEAPSDEENVLTLDIQRGIDDMAVEVERHLIDHRSGLPA</sequence>
<dbReference type="GO" id="GO:0005975">
    <property type="term" value="P:carbohydrate metabolic process"/>
    <property type="evidence" value="ECO:0007669"/>
    <property type="project" value="InterPro"/>
</dbReference>
<reference evidence="9" key="3">
    <citation type="submission" date="2025-09" db="UniProtKB">
        <authorList>
            <consortium name="Ensembl"/>
        </authorList>
    </citation>
    <scope>IDENTIFICATION</scope>
</reference>
<dbReference type="PANTHER" id="PTHR43442:SF3">
    <property type="entry name" value="GLUCONOKINASE-RELATED"/>
    <property type="match status" value="1"/>
</dbReference>
<dbReference type="GO" id="GO:0046316">
    <property type="term" value="F:gluconokinase activity"/>
    <property type="evidence" value="ECO:0007669"/>
    <property type="project" value="UniProtKB-EC"/>
</dbReference>
<dbReference type="RefSeq" id="XP_012773490.1">
    <property type="nucleotide sequence ID" value="XM_012918036.1"/>
</dbReference>